<evidence type="ECO:0000259" key="6">
    <source>
        <dbReference type="Pfam" id="PF00501"/>
    </source>
</evidence>
<dbReference type="GO" id="GO:0016020">
    <property type="term" value="C:membrane"/>
    <property type="evidence" value="ECO:0007669"/>
    <property type="project" value="TreeGrafter"/>
</dbReference>
<keyword evidence="8" id="KW-1185">Reference proteome</keyword>
<dbReference type="Pfam" id="PF00501">
    <property type="entry name" value="AMP-binding"/>
    <property type="match status" value="1"/>
</dbReference>
<dbReference type="InterPro" id="IPR000873">
    <property type="entry name" value="AMP-dep_synth/lig_dom"/>
</dbReference>
<proteinExistence type="inferred from homology"/>
<dbReference type="PANTHER" id="PTHR43272">
    <property type="entry name" value="LONG-CHAIN-FATTY-ACID--COA LIGASE"/>
    <property type="match status" value="1"/>
</dbReference>
<comment type="caution">
    <text evidence="7">The sequence shown here is derived from an EMBL/GenBank/DDBJ whole genome shotgun (WGS) entry which is preliminary data.</text>
</comment>
<dbReference type="PANTHER" id="PTHR43272:SF32">
    <property type="entry name" value="AMP-DEPENDENT SYNTHETASE_LIGASE DOMAIN-CONTAINING PROTEIN"/>
    <property type="match status" value="1"/>
</dbReference>
<evidence type="ECO:0000313" key="8">
    <source>
        <dbReference type="Proteomes" id="UP000612585"/>
    </source>
</evidence>
<dbReference type="SUPFAM" id="SSF56801">
    <property type="entry name" value="Acetyl-CoA synthetase-like"/>
    <property type="match status" value="1"/>
</dbReference>
<dbReference type="GO" id="GO:0004467">
    <property type="term" value="F:long-chain fatty acid-CoA ligase activity"/>
    <property type="evidence" value="ECO:0007669"/>
    <property type="project" value="TreeGrafter"/>
</dbReference>
<evidence type="ECO:0000256" key="1">
    <source>
        <dbReference type="ARBA" id="ARBA00006432"/>
    </source>
</evidence>
<dbReference type="InterPro" id="IPR042099">
    <property type="entry name" value="ANL_N_sf"/>
</dbReference>
<dbReference type="AlphaFoldDB" id="A0A8J3ZJM1"/>
<dbReference type="Gene3D" id="3.40.50.12780">
    <property type="entry name" value="N-terminal domain of ligase-like"/>
    <property type="match status" value="1"/>
</dbReference>
<dbReference type="Pfam" id="PF23562">
    <property type="entry name" value="AMP-binding_C_3"/>
    <property type="match status" value="1"/>
</dbReference>
<evidence type="ECO:0000256" key="5">
    <source>
        <dbReference type="ARBA" id="ARBA00032875"/>
    </source>
</evidence>
<name>A0A8J3ZJM1_9ACTN</name>
<protein>
    <recommendedName>
        <fullName evidence="5">Acyl-CoA synthetase</fullName>
    </recommendedName>
</protein>
<keyword evidence="3" id="KW-0276">Fatty acid metabolism</keyword>
<dbReference type="CDD" id="cd05907">
    <property type="entry name" value="VL_LC_FACS_like"/>
    <property type="match status" value="1"/>
</dbReference>
<accession>A0A8J3ZJM1</accession>
<dbReference type="PROSITE" id="PS00455">
    <property type="entry name" value="AMP_BINDING"/>
    <property type="match status" value="1"/>
</dbReference>
<evidence type="ECO:0000256" key="4">
    <source>
        <dbReference type="ARBA" id="ARBA00023098"/>
    </source>
</evidence>
<dbReference type="EMBL" id="BOPG01000089">
    <property type="protein sequence ID" value="GIJ63195.1"/>
    <property type="molecule type" value="Genomic_DNA"/>
</dbReference>
<gene>
    <name evidence="7" type="ORF">Vau01_107110</name>
</gene>
<evidence type="ECO:0000256" key="3">
    <source>
        <dbReference type="ARBA" id="ARBA00022832"/>
    </source>
</evidence>
<keyword evidence="4" id="KW-0443">Lipid metabolism</keyword>
<organism evidence="7 8">
    <name type="scientific">Virgisporangium aurantiacum</name>
    <dbReference type="NCBI Taxonomy" id="175570"/>
    <lineage>
        <taxon>Bacteria</taxon>
        <taxon>Bacillati</taxon>
        <taxon>Actinomycetota</taxon>
        <taxon>Actinomycetes</taxon>
        <taxon>Micromonosporales</taxon>
        <taxon>Micromonosporaceae</taxon>
        <taxon>Virgisporangium</taxon>
    </lineage>
</organism>
<sequence length="584" mass="62355">MTPTTVRGDGTMAGLLPEIAARYPDRTAVVAPDGGVLTFAELLEQVTRTALGLIDRGLSPGDRVGLLCTTRPEWTVVDYAVTMAGGVVVPVYPSNAPGECAWILAHAGVTMVVCEDADQLAKVRAVESQLPRLRVVVTVDPAPGHADLEEIQRRGLAGAPGELAARAAAVTADDLYTVVYTSGTTGPPKGCVLTHGGYRAGIAAVTDREVLRDDDVVYLFLPLAHSFARLMQHAAFADGAAVAYGNPQRVVEDLAALRPTFLPAAPRLFEKLYRWCTEGMTEAQLEHAVSVGARVQDLRVTGLPVPDDLRRLYDPLDAALFARMRTALGGRLRQASSGAAPISPAILRFFWACGIPVMEGYGMTETATAVTASTPEHHRFGTVGRAVPGVQLAVAVDGELLVRAPSMFSGYLDDPAATAEALDGGWLRTGDLGELDAEGYLRITGRKKEIIITAGGKNLTPANLENDVKRSPLVSHAVMHGDGRPYPVLLVTLDPDAAMAWARWQGIAVTGPADLAQHPVLLAEIRATVDRANAEYARVEQVKKFVVLGHDLTVEAGELTATLKVRRDVVNTRYAAQFDELYRA</sequence>
<comment type="similarity">
    <text evidence="1">Belongs to the ATP-dependent AMP-binding enzyme family.</text>
</comment>
<evidence type="ECO:0000256" key="2">
    <source>
        <dbReference type="ARBA" id="ARBA00022598"/>
    </source>
</evidence>
<dbReference type="Proteomes" id="UP000612585">
    <property type="component" value="Unassembled WGS sequence"/>
</dbReference>
<dbReference type="RefSeq" id="WP_204009267.1">
    <property type="nucleotide sequence ID" value="NZ_BOPG01000089.1"/>
</dbReference>
<reference evidence="7" key="1">
    <citation type="submission" date="2021-01" db="EMBL/GenBank/DDBJ databases">
        <title>Whole genome shotgun sequence of Virgisporangium aurantiacum NBRC 16421.</title>
        <authorList>
            <person name="Komaki H."/>
            <person name="Tamura T."/>
        </authorList>
    </citation>
    <scope>NUCLEOTIDE SEQUENCE</scope>
    <source>
        <strain evidence="7">NBRC 16421</strain>
    </source>
</reference>
<keyword evidence="2 7" id="KW-0436">Ligase</keyword>
<dbReference type="InterPro" id="IPR020845">
    <property type="entry name" value="AMP-binding_CS"/>
</dbReference>
<feature type="domain" description="AMP-dependent synthetase/ligase" evidence="6">
    <location>
        <begin position="18"/>
        <end position="412"/>
    </location>
</feature>
<evidence type="ECO:0000313" key="7">
    <source>
        <dbReference type="EMBL" id="GIJ63195.1"/>
    </source>
</evidence>